<dbReference type="EC" id="2.7.4.6" evidence="2"/>
<evidence type="ECO:0000256" key="4">
    <source>
        <dbReference type="ARBA" id="ARBA00022490"/>
    </source>
</evidence>
<dbReference type="Pfam" id="PF00334">
    <property type="entry name" value="NDK"/>
    <property type="match status" value="1"/>
</dbReference>
<evidence type="ECO:0000256" key="2">
    <source>
        <dbReference type="ARBA" id="ARBA00012966"/>
    </source>
</evidence>
<protein>
    <recommendedName>
        <fullName evidence="3">Nucleoside diphosphate kinase</fullName>
        <ecNumber evidence="2">2.7.4.6</ecNumber>
    </recommendedName>
</protein>
<dbReference type="CDD" id="cd04413">
    <property type="entry name" value="NDPk_I"/>
    <property type="match status" value="1"/>
</dbReference>
<keyword evidence="6" id="KW-0479">Metal-binding</keyword>
<dbReference type="SMART" id="SM00562">
    <property type="entry name" value="NDK"/>
    <property type="match status" value="1"/>
</dbReference>
<dbReference type="GO" id="GO:0005524">
    <property type="term" value="F:ATP binding"/>
    <property type="evidence" value="ECO:0007669"/>
    <property type="project" value="UniProtKB-KW"/>
</dbReference>
<evidence type="ECO:0000256" key="5">
    <source>
        <dbReference type="ARBA" id="ARBA00022679"/>
    </source>
</evidence>
<dbReference type="PROSITE" id="PS00469">
    <property type="entry name" value="NDPK"/>
    <property type="match status" value="1"/>
</dbReference>
<keyword evidence="5" id="KW-0808">Transferase</keyword>
<dbReference type="InterPro" id="IPR001564">
    <property type="entry name" value="Nucleoside_diP_kinase"/>
</dbReference>
<evidence type="ECO:0000256" key="10">
    <source>
        <dbReference type="ARBA" id="ARBA00022842"/>
    </source>
</evidence>
<dbReference type="EMBL" id="UINC01080197">
    <property type="protein sequence ID" value="SVC22913.1"/>
    <property type="molecule type" value="Genomic_DNA"/>
</dbReference>
<dbReference type="GO" id="GO:0006241">
    <property type="term" value="P:CTP biosynthetic process"/>
    <property type="evidence" value="ECO:0007669"/>
    <property type="project" value="InterPro"/>
</dbReference>
<dbReference type="AlphaFoldDB" id="A0A382KHL7"/>
<dbReference type="GO" id="GO:0046872">
    <property type="term" value="F:metal ion binding"/>
    <property type="evidence" value="ECO:0007669"/>
    <property type="project" value="UniProtKB-KW"/>
</dbReference>
<evidence type="ECO:0000256" key="6">
    <source>
        <dbReference type="ARBA" id="ARBA00022723"/>
    </source>
</evidence>
<dbReference type="PRINTS" id="PR01243">
    <property type="entry name" value="NUCDPKINASE"/>
</dbReference>
<dbReference type="PROSITE" id="PS51374">
    <property type="entry name" value="NDPK_LIKE"/>
    <property type="match status" value="1"/>
</dbReference>
<keyword evidence="9" id="KW-0067">ATP-binding</keyword>
<keyword evidence="10" id="KW-0460">Magnesium</keyword>
<dbReference type="Gene3D" id="3.30.70.141">
    <property type="entry name" value="Nucleoside diphosphate kinase-like domain"/>
    <property type="match status" value="1"/>
</dbReference>
<evidence type="ECO:0000256" key="9">
    <source>
        <dbReference type="ARBA" id="ARBA00022840"/>
    </source>
</evidence>
<dbReference type="InterPro" id="IPR034907">
    <property type="entry name" value="NDK-like_dom"/>
</dbReference>
<evidence type="ECO:0000313" key="13">
    <source>
        <dbReference type="EMBL" id="SVC22913.1"/>
    </source>
</evidence>
<keyword evidence="7" id="KW-0547">Nucleotide-binding</keyword>
<dbReference type="GO" id="GO:0006183">
    <property type="term" value="P:GTP biosynthetic process"/>
    <property type="evidence" value="ECO:0007669"/>
    <property type="project" value="InterPro"/>
</dbReference>
<keyword evidence="4" id="KW-0963">Cytoplasm</keyword>
<dbReference type="PANTHER" id="PTHR46161">
    <property type="entry name" value="NUCLEOSIDE DIPHOSPHATE KINASE"/>
    <property type="match status" value="1"/>
</dbReference>
<dbReference type="InterPro" id="IPR036850">
    <property type="entry name" value="NDK-like_dom_sf"/>
</dbReference>
<comment type="similarity">
    <text evidence="1">Belongs to the NDK family.</text>
</comment>
<keyword evidence="8" id="KW-0418">Kinase</keyword>
<organism evidence="13">
    <name type="scientific">marine metagenome</name>
    <dbReference type="NCBI Taxonomy" id="408172"/>
    <lineage>
        <taxon>unclassified sequences</taxon>
        <taxon>metagenomes</taxon>
        <taxon>ecological metagenomes</taxon>
    </lineage>
</organism>
<feature type="domain" description="Nucleoside diphosphate kinase-like" evidence="12">
    <location>
        <begin position="8"/>
        <end position="139"/>
    </location>
</feature>
<dbReference type="GO" id="GO:0004550">
    <property type="term" value="F:nucleoside diphosphate kinase activity"/>
    <property type="evidence" value="ECO:0007669"/>
    <property type="project" value="UniProtKB-EC"/>
</dbReference>
<dbReference type="SUPFAM" id="SSF54919">
    <property type="entry name" value="Nucleoside diphosphate kinase, NDK"/>
    <property type="match status" value="1"/>
</dbReference>
<evidence type="ECO:0000259" key="12">
    <source>
        <dbReference type="SMART" id="SM00562"/>
    </source>
</evidence>
<evidence type="ECO:0000256" key="11">
    <source>
        <dbReference type="ARBA" id="ARBA00023080"/>
    </source>
</evidence>
<accession>A0A382KHL7</accession>
<evidence type="ECO:0000256" key="1">
    <source>
        <dbReference type="ARBA" id="ARBA00008142"/>
    </source>
</evidence>
<evidence type="ECO:0000256" key="3">
    <source>
        <dbReference type="ARBA" id="ARBA00017632"/>
    </source>
</evidence>
<dbReference type="FunFam" id="3.30.70.141:FF:000003">
    <property type="entry name" value="Nucleoside diphosphate kinase"/>
    <property type="match status" value="1"/>
</dbReference>
<proteinExistence type="inferred from homology"/>
<evidence type="ECO:0000256" key="7">
    <source>
        <dbReference type="ARBA" id="ARBA00022741"/>
    </source>
</evidence>
<dbReference type="InterPro" id="IPR023005">
    <property type="entry name" value="Nucleoside_diP_kinase_AS"/>
</dbReference>
<name>A0A382KHL7_9ZZZZ</name>
<reference evidence="13" key="1">
    <citation type="submission" date="2018-05" db="EMBL/GenBank/DDBJ databases">
        <authorList>
            <person name="Lanie J.A."/>
            <person name="Ng W.-L."/>
            <person name="Kazmierczak K.M."/>
            <person name="Andrzejewski T.M."/>
            <person name="Davidsen T.M."/>
            <person name="Wayne K.J."/>
            <person name="Tettelin H."/>
            <person name="Glass J.I."/>
            <person name="Rusch D."/>
            <person name="Podicherti R."/>
            <person name="Tsui H.-C.T."/>
            <person name="Winkler M.E."/>
        </authorList>
    </citation>
    <scope>NUCLEOTIDE SEQUENCE</scope>
</reference>
<evidence type="ECO:0000256" key="8">
    <source>
        <dbReference type="ARBA" id="ARBA00022777"/>
    </source>
</evidence>
<keyword evidence="11" id="KW-0546">Nucleotide metabolism</keyword>
<dbReference type="NCBIfam" id="NF001908">
    <property type="entry name" value="PRK00668.1"/>
    <property type="match status" value="1"/>
</dbReference>
<dbReference type="PANTHER" id="PTHR46161:SF3">
    <property type="entry name" value="NUCLEOSIDE DIPHOSPHATE KINASE DDB_G0292928-RELATED"/>
    <property type="match status" value="1"/>
</dbReference>
<sequence>MRRLAVSSQRTLLIIKPDAVAKNAIGNILMRLEADGFVIRELRKVQLTQEKARQFYEVHKERPFYGELVEFMTSGPAVPTVLERDDAVAHLRQFIGETDSTKAAPGTIRAEFGTDVQCNAVHASDSPENAANEIEFFFG</sequence>
<dbReference type="GO" id="GO:0006228">
    <property type="term" value="P:UTP biosynthetic process"/>
    <property type="evidence" value="ECO:0007669"/>
    <property type="project" value="InterPro"/>
</dbReference>
<gene>
    <name evidence="13" type="ORF">METZ01_LOCUS275767</name>
</gene>